<feature type="region of interest" description="Disordered" evidence="4">
    <location>
        <begin position="31"/>
        <end position="186"/>
    </location>
</feature>
<dbReference type="Gramene" id="PVH39453">
    <property type="protein sequence ID" value="PVH39453"/>
    <property type="gene ID" value="PAHAL_5G503700"/>
</dbReference>
<dbReference type="CDD" id="cd00200">
    <property type="entry name" value="WD40"/>
    <property type="match status" value="1"/>
</dbReference>
<dbReference type="EMBL" id="CM008050">
    <property type="protein sequence ID" value="PVH39453.1"/>
    <property type="molecule type" value="Genomic_DNA"/>
</dbReference>
<dbReference type="InterPro" id="IPR001680">
    <property type="entry name" value="WD40_rpt"/>
</dbReference>
<dbReference type="Gene3D" id="2.130.10.10">
    <property type="entry name" value="YVTN repeat-like/Quinoprotein amine dehydrogenase"/>
    <property type="match status" value="2"/>
</dbReference>
<evidence type="ECO:0000256" key="3">
    <source>
        <dbReference type="PROSITE-ProRule" id="PRU00221"/>
    </source>
</evidence>
<accession>A0A2T8IP48</accession>
<gene>
    <name evidence="6" type="ORF">PAHAL_5G503700</name>
</gene>
<dbReference type="PANTHER" id="PTHR44489">
    <property type="match status" value="1"/>
</dbReference>
<evidence type="ECO:0000256" key="4">
    <source>
        <dbReference type="SAM" id="MobiDB-lite"/>
    </source>
</evidence>
<organism evidence="6">
    <name type="scientific">Panicum hallii</name>
    <dbReference type="NCBI Taxonomy" id="206008"/>
    <lineage>
        <taxon>Eukaryota</taxon>
        <taxon>Viridiplantae</taxon>
        <taxon>Streptophyta</taxon>
        <taxon>Embryophyta</taxon>
        <taxon>Tracheophyta</taxon>
        <taxon>Spermatophyta</taxon>
        <taxon>Magnoliopsida</taxon>
        <taxon>Liliopsida</taxon>
        <taxon>Poales</taxon>
        <taxon>Poaceae</taxon>
        <taxon>PACMAD clade</taxon>
        <taxon>Panicoideae</taxon>
        <taxon>Panicodae</taxon>
        <taxon>Paniceae</taxon>
        <taxon>Panicinae</taxon>
        <taxon>Panicum</taxon>
        <taxon>Panicum sect. Panicum</taxon>
    </lineage>
</organism>
<evidence type="ECO:0000313" key="6">
    <source>
        <dbReference type="EMBL" id="PVH39453.1"/>
    </source>
</evidence>
<feature type="compositionally biased region" description="Low complexity" evidence="4">
    <location>
        <begin position="144"/>
        <end position="157"/>
    </location>
</feature>
<dbReference type="AlphaFoldDB" id="A0A2T8IP48"/>
<dbReference type="InterPro" id="IPR019775">
    <property type="entry name" value="WD40_repeat_CS"/>
</dbReference>
<feature type="compositionally biased region" description="Low complexity" evidence="4">
    <location>
        <begin position="65"/>
        <end position="99"/>
    </location>
</feature>
<feature type="repeat" description="WD" evidence="3">
    <location>
        <begin position="325"/>
        <end position="364"/>
    </location>
</feature>
<evidence type="ECO:0000256" key="5">
    <source>
        <dbReference type="SAM" id="SignalP"/>
    </source>
</evidence>
<name>A0A2T8IP48_9POAL</name>
<protein>
    <submittedName>
        <fullName evidence="6">Uncharacterized protein</fullName>
    </submittedName>
</protein>
<dbReference type="Pfam" id="PF00400">
    <property type="entry name" value="WD40"/>
    <property type="match status" value="3"/>
</dbReference>
<dbReference type="PRINTS" id="PR00320">
    <property type="entry name" value="GPROTEINBRPT"/>
</dbReference>
<feature type="repeat" description="WD" evidence="3">
    <location>
        <begin position="202"/>
        <end position="243"/>
    </location>
</feature>
<feature type="chain" id="PRO_5015452366" evidence="5">
    <location>
        <begin position="18"/>
        <end position="500"/>
    </location>
</feature>
<dbReference type="InterPro" id="IPR036322">
    <property type="entry name" value="WD40_repeat_dom_sf"/>
</dbReference>
<dbReference type="SUPFAM" id="SSF50978">
    <property type="entry name" value="WD40 repeat-like"/>
    <property type="match status" value="1"/>
</dbReference>
<proteinExistence type="predicted"/>
<reference evidence="6" key="1">
    <citation type="submission" date="2018-04" db="EMBL/GenBank/DDBJ databases">
        <title>WGS assembly of Panicum hallii.</title>
        <authorList>
            <person name="Lovell J."/>
            <person name="Jenkins J."/>
            <person name="Lowry D."/>
            <person name="Mamidi S."/>
            <person name="Sreedasyam A."/>
            <person name="Weng X."/>
            <person name="Barry K."/>
            <person name="Bonette J."/>
            <person name="Campitelli B."/>
            <person name="Daum C."/>
            <person name="Gordon S."/>
            <person name="Gould B."/>
            <person name="Lipzen A."/>
            <person name="Macqueen A."/>
            <person name="Palacio-Mejia J."/>
            <person name="Plott C."/>
            <person name="Shakirov E."/>
            <person name="Shu S."/>
            <person name="Yoshinaga Y."/>
            <person name="Zane M."/>
            <person name="Rokhsar D."/>
            <person name="Grimwood J."/>
            <person name="Schmutz J."/>
            <person name="Juenger T."/>
        </authorList>
    </citation>
    <scope>NUCLEOTIDE SEQUENCE [LARGE SCALE GENOMIC DNA]</scope>
    <source>
        <strain evidence="6">FIL2</strain>
    </source>
</reference>
<dbReference type="InterPro" id="IPR015943">
    <property type="entry name" value="WD40/YVTN_repeat-like_dom_sf"/>
</dbReference>
<evidence type="ECO:0000256" key="2">
    <source>
        <dbReference type="ARBA" id="ARBA00022737"/>
    </source>
</evidence>
<dbReference type="PROSITE" id="PS50294">
    <property type="entry name" value="WD_REPEATS_REGION"/>
    <property type="match status" value="2"/>
</dbReference>
<sequence>MSSVWLWLAFEARPLGAVDIYVLPVTASATPPPSTIAITASTKPFPGRNPAPPLPTTRPRDRRPPATAMPISSTHAGRLGTGPARAPAPARWSPYARSSVPEPQGGRGGAKASRPPLRLDPATERLLGPAQKAAPSGSRRRAEPAAPDGASAAPAGRSRGGEMTSPEPVLKPKPKPDAGIDAPPVKKPRCSGGGGFVFLCALAGHTAAISGISVPRCSDKLYSGSVDGSIRVWDRNSGKCIDVIKLGGKVGCMITHGPWVLIGIPKSVEAWNTQTGMKLSLQGPSGLVCSMTITDGMLFAGMGDGRIMAWKFPSKESNMEPVSILTGHQRPVISLSISATRLYSGSLDKTIKVWDLMTLQCVQTLSEHKAPVTSVLCWDEKLLSCSLDKTVKLWTLSESGDLQVKYTHAEEHGLRTLFGMHRVGKTPVLFCSLHNSNRIRQLDLPSFEEVGTLSSKKEVRTIELADGGPLFTGDCSGELKVWRWALQQDQDQEAASAAHS</sequence>
<feature type="signal peptide" evidence="5">
    <location>
        <begin position="1"/>
        <end position="17"/>
    </location>
</feature>
<keyword evidence="1 3" id="KW-0853">WD repeat</keyword>
<dbReference type="PANTHER" id="PTHR44489:SF8">
    <property type="entry name" value="ZINC FINGER CCCH DOMAIN-CONTAINING PROTEIN 59"/>
    <property type="match status" value="1"/>
</dbReference>
<feature type="repeat" description="WD" evidence="3">
    <location>
        <begin position="365"/>
        <end position="404"/>
    </location>
</feature>
<dbReference type="PROSITE" id="PS00678">
    <property type="entry name" value="WD_REPEATS_1"/>
    <property type="match status" value="1"/>
</dbReference>
<dbReference type="Proteomes" id="UP000243499">
    <property type="component" value="Chromosome 5"/>
</dbReference>
<dbReference type="InterPro" id="IPR044715">
    <property type="entry name" value="WDR86-like"/>
</dbReference>
<dbReference type="InterPro" id="IPR020472">
    <property type="entry name" value="WD40_PAC1"/>
</dbReference>
<dbReference type="SMART" id="SM00320">
    <property type="entry name" value="WD40"/>
    <property type="match status" value="5"/>
</dbReference>
<keyword evidence="2" id="KW-0677">Repeat</keyword>
<dbReference type="PROSITE" id="PS50082">
    <property type="entry name" value="WD_REPEATS_2"/>
    <property type="match status" value="3"/>
</dbReference>
<keyword evidence="5" id="KW-0732">Signal</keyword>
<feature type="compositionally biased region" description="Pro residues" evidence="4">
    <location>
        <begin position="47"/>
        <end position="56"/>
    </location>
</feature>
<evidence type="ECO:0000256" key="1">
    <source>
        <dbReference type="ARBA" id="ARBA00022574"/>
    </source>
</evidence>